<keyword evidence="5" id="KW-0808">Transferase</keyword>
<evidence type="ECO:0000256" key="2">
    <source>
        <dbReference type="ARBA" id="ARBA00022448"/>
    </source>
</evidence>
<dbReference type="EMBL" id="CP015756">
    <property type="protein sequence ID" value="APC41371.1"/>
    <property type="molecule type" value="Genomic_DNA"/>
</dbReference>
<evidence type="ECO:0000313" key="13">
    <source>
        <dbReference type="EMBL" id="APC41371.1"/>
    </source>
</evidence>
<evidence type="ECO:0000256" key="8">
    <source>
        <dbReference type="ARBA" id="ARBA00022989"/>
    </source>
</evidence>
<dbReference type="GO" id="GO:0009401">
    <property type="term" value="P:phosphoenolpyruvate-dependent sugar phosphotransferase system"/>
    <property type="evidence" value="ECO:0007669"/>
    <property type="project" value="UniProtKB-KW"/>
</dbReference>
<keyword evidence="9 10" id="KW-0472">Membrane</keyword>
<dbReference type="KEGG" id="ceu:A7L45_15435"/>
<evidence type="ECO:0000256" key="7">
    <source>
        <dbReference type="ARBA" id="ARBA00022692"/>
    </source>
</evidence>
<evidence type="ECO:0000256" key="4">
    <source>
        <dbReference type="ARBA" id="ARBA00022597"/>
    </source>
</evidence>
<dbReference type="PROSITE" id="PS51093">
    <property type="entry name" value="PTS_EIIA_TYPE_1"/>
    <property type="match status" value="1"/>
</dbReference>
<comment type="subcellular location">
    <subcellularLocation>
        <location evidence="1">Cell membrane</location>
        <topology evidence="1">Multi-pass membrane protein</topology>
    </subcellularLocation>
</comment>
<feature type="domain" description="PTS EIIA type-1" evidence="11">
    <location>
        <begin position="407"/>
        <end position="472"/>
    </location>
</feature>
<dbReference type="InterPro" id="IPR011055">
    <property type="entry name" value="Dup_hybrid_motif"/>
</dbReference>
<keyword evidence="3" id="KW-1003">Cell membrane</keyword>
<dbReference type="Pfam" id="PF00358">
    <property type="entry name" value="PTS_EIIA_1"/>
    <property type="match status" value="1"/>
</dbReference>
<keyword evidence="14" id="KW-1185">Reference proteome</keyword>
<dbReference type="Pfam" id="PF02378">
    <property type="entry name" value="PTS_EIIC"/>
    <property type="match status" value="1"/>
</dbReference>
<dbReference type="Proteomes" id="UP000182569">
    <property type="component" value="Chromosome"/>
</dbReference>
<evidence type="ECO:0000256" key="1">
    <source>
        <dbReference type="ARBA" id="ARBA00004651"/>
    </source>
</evidence>
<keyword evidence="6" id="KW-0598">Phosphotransferase system</keyword>
<dbReference type="PROSITE" id="PS51103">
    <property type="entry name" value="PTS_EIIC_TYPE_1"/>
    <property type="match status" value="1"/>
</dbReference>
<evidence type="ECO:0000259" key="12">
    <source>
        <dbReference type="PROSITE" id="PS51103"/>
    </source>
</evidence>
<accession>A0A1J0GJ77</accession>
<dbReference type="PANTHER" id="PTHR30175">
    <property type="entry name" value="PHOSPHOTRANSFERASE SYSTEM TRANSPORT PROTEIN"/>
    <property type="match status" value="1"/>
</dbReference>
<feature type="transmembrane region" description="Helical" evidence="10">
    <location>
        <begin position="87"/>
        <end position="106"/>
    </location>
</feature>
<organism evidence="13 14">
    <name type="scientific">Clostridium estertheticum subsp. estertheticum</name>
    <dbReference type="NCBI Taxonomy" id="1552"/>
    <lineage>
        <taxon>Bacteria</taxon>
        <taxon>Bacillati</taxon>
        <taxon>Bacillota</taxon>
        <taxon>Clostridia</taxon>
        <taxon>Eubacteriales</taxon>
        <taxon>Clostridiaceae</taxon>
        <taxon>Clostridium</taxon>
    </lineage>
</organism>
<sequence>MSSEKGEDKGIITKALDTMAGIFFPIVPALTGAGMLKAVMAIAVALGWLSSKSSTYQFINYIGDTAFYFLPILLADSAAKKFKCNEYAAMAIGGVLLHPTFTTMVANAKKAGEGLQLLGLPVSLVSYGSSVVPIILAVWFMSYVERLADKIIPGTIKLFGVPLLTLMIVAPVTLIAIGPLGNILGVGLGAGVTFLNAYASWLVPLLVSALTPLMVMTGMHYGLIPIGINMLATTGYDTVAGPGMMVSNIAQGGASLAVAIRAKNKDVKQLAGSVWITAVLGITEPAMYGISLRFKKPLYAAMIGGGAAGLFIGVMGVGRYAQVAPGLLALPSFIGQDGFANVIYAAIGCAIAFIVSFIASFMLGIDEPEQDTKGSGDKAEVVIDVASSGVIYAPIKGRTVDLKEVSDPVFADGIMGQGVAIIPEEGAVYAPVDGVVSALFDTKHAIGITGDDGVEILIHIGIVIMTDGQAEK</sequence>
<evidence type="ECO:0000259" key="11">
    <source>
        <dbReference type="PROSITE" id="PS51093"/>
    </source>
</evidence>
<dbReference type="InterPro" id="IPR013013">
    <property type="entry name" value="PTS_EIIC_1"/>
</dbReference>
<dbReference type="GO" id="GO:0008982">
    <property type="term" value="F:protein-N(PI)-phosphohistidine-sugar phosphotransferase activity"/>
    <property type="evidence" value="ECO:0007669"/>
    <property type="project" value="InterPro"/>
</dbReference>
<dbReference type="Gene3D" id="2.70.70.10">
    <property type="entry name" value="Glucose Permease (Domain IIA)"/>
    <property type="match status" value="1"/>
</dbReference>
<name>A0A1J0GJ77_9CLOT</name>
<feature type="transmembrane region" description="Helical" evidence="10">
    <location>
        <begin position="21"/>
        <end position="46"/>
    </location>
</feature>
<evidence type="ECO:0000313" key="14">
    <source>
        <dbReference type="Proteomes" id="UP000182569"/>
    </source>
</evidence>
<dbReference type="AlphaFoldDB" id="A0A1J0GJ77"/>
<feature type="transmembrane region" description="Helical" evidence="10">
    <location>
        <begin position="156"/>
        <end position="178"/>
    </location>
</feature>
<protein>
    <submittedName>
        <fullName evidence="13">PTS beta-glucoside transporter subunit EIIBCA</fullName>
    </submittedName>
</protein>
<feature type="transmembrane region" description="Helical" evidence="10">
    <location>
        <begin position="118"/>
        <end position="144"/>
    </location>
</feature>
<feature type="transmembrane region" description="Helical" evidence="10">
    <location>
        <begin position="298"/>
        <end position="322"/>
    </location>
</feature>
<dbReference type="InterPro" id="IPR001127">
    <property type="entry name" value="PTS_EIIA_1_perm"/>
</dbReference>
<feature type="domain" description="PTS EIIC type-1" evidence="12">
    <location>
        <begin position="17"/>
        <end position="377"/>
    </location>
</feature>
<gene>
    <name evidence="13" type="ORF">A7L45_15435</name>
</gene>
<dbReference type="InterPro" id="IPR003352">
    <property type="entry name" value="PTS_EIIC"/>
</dbReference>
<feature type="transmembrane region" description="Helical" evidence="10">
    <location>
        <begin position="342"/>
        <end position="365"/>
    </location>
</feature>
<dbReference type="SUPFAM" id="SSF51261">
    <property type="entry name" value="Duplicated hybrid motif"/>
    <property type="match status" value="1"/>
</dbReference>
<dbReference type="GO" id="GO:0015771">
    <property type="term" value="P:trehalose transport"/>
    <property type="evidence" value="ECO:0007669"/>
    <property type="project" value="TreeGrafter"/>
</dbReference>
<reference evidence="14" key="1">
    <citation type="journal article" date="2016" name="Front. Microbiol.">
        <title>Complete Genome Sequence of Clostridium estertheticum DSM 8809, a Microbe Identified in Spoiled Vacuum Packed Beef.</title>
        <authorList>
            <person name="Yu Z."/>
            <person name="Gunn L."/>
            <person name="Brennan E."/>
            <person name="Reid R."/>
            <person name="Wall P.G."/>
            <person name="Gaora O.P."/>
            <person name="Hurley D."/>
            <person name="Bolton D."/>
            <person name="Fanning S."/>
        </authorList>
    </citation>
    <scope>NUCLEOTIDE SEQUENCE [LARGE SCALE GENOMIC DNA]</scope>
    <source>
        <strain evidence="14">DSM 8809</strain>
    </source>
</reference>
<evidence type="ECO:0000256" key="10">
    <source>
        <dbReference type="SAM" id="Phobius"/>
    </source>
</evidence>
<keyword evidence="2" id="KW-0813">Transport</keyword>
<dbReference type="GO" id="GO:0005886">
    <property type="term" value="C:plasma membrane"/>
    <property type="evidence" value="ECO:0007669"/>
    <property type="project" value="UniProtKB-SubCell"/>
</dbReference>
<evidence type="ECO:0000256" key="9">
    <source>
        <dbReference type="ARBA" id="ARBA00023136"/>
    </source>
</evidence>
<keyword evidence="8 10" id="KW-1133">Transmembrane helix</keyword>
<keyword evidence="4" id="KW-0762">Sugar transport</keyword>
<keyword evidence="7 10" id="KW-0812">Transmembrane</keyword>
<feature type="transmembrane region" description="Helical" evidence="10">
    <location>
        <begin position="58"/>
        <end position="75"/>
    </location>
</feature>
<evidence type="ECO:0000256" key="3">
    <source>
        <dbReference type="ARBA" id="ARBA00022475"/>
    </source>
</evidence>
<dbReference type="GO" id="GO:0090589">
    <property type="term" value="F:protein-phosphocysteine-trehalose phosphotransferase system transporter activity"/>
    <property type="evidence" value="ECO:0007669"/>
    <property type="project" value="TreeGrafter"/>
</dbReference>
<evidence type="ECO:0000256" key="5">
    <source>
        <dbReference type="ARBA" id="ARBA00022679"/>
    </source>
</evidence>
<evidence type="ECO:0000256" key="6">
    <source>
        <dbReference type="ARBA" id="ARBA00022683"/>
    </source>
</evidence>
<proteinExistence type="predicted"/>
<dbReference type="STRING" id="1552.A7L45_15435"/>
<dbReference type="InterPro" id="IPR050558">
    <property type="entry name" value="PTS_Sugar-Specific_Components"/>
</dbReference>
<dbReference type="PANTHER" id="PTHR30175:SF1">
    <property type="entry name" value="PTS SYSTEM ARBUTIN-, CELLOBIOSE-, AND SALICIN-SPECIFIC EIIBC COMPONENT-RELATED"/>
    <property type="match status" value="1"/>
</dbReference>